<gene>
    <name evidence="2" type="ORF">CO666_27185</name>
</gene>
<dbReference type="AlphaFoldDB" id="A0A2A6J5Q5"/>
<dbReference type="Proteomes" id="UP000220768">
    <property type="component" value="Unassembled WGS sequence"/>
</dbReference>
<accession>A0A2A6J5Q5</accession>
<evidence type="ECO:0000313" key="3">
    <source>
        <dbReference type="Proteomes" id="UP000220768"/>
    </source>
</evidence>
<evidence type="ECO:0000313" key="2">
    <source>
        <dbReference type="EMBL" id="PDT01193.1"/>
    </source>
</evidence>
<feature type="region of interest" description="Disordered" evidence="1">
    <location>
        <begin position="43"/>
        <end position="70"/>
    </location>
</feature>
<reference evidence="2 3" key="1">
    <citation type="submission" date="2017-09" db="EMBL/GenBank/DDBJ databases">
        <title>Comparative genomics of rhizobia isolated from Phaseolus vulgaris in China.</title>
        <authorList>
            <person name="Tong W."/>
        </authorList>
    </citation>
    <scope>NUCLEOTIDE SEQUENCE [LARGE SCALE GENOMIC DNA]</scope>
    <source>
        <strain evidence="2 3">C5</strain>
    </source>
</reference>
<evidence type="ECO:0000256" key="1">
    <source>
        <dbReference type="SAM" id="MobiDB-lite"/>
    </source>
</evidence>
<protein>
    <submittedName>
        <fullName evidence="2">Uncharacterized protein</fullName>
    </submittedName>
</protein>
<comment type="caution">
    <text evidence="2">The sequence shown here is derived from an EMBL/GenBank/DDBJ whole genome shotgun (WGS) entry which is preliminary data.</text>
</comment>
<name>A0A2A6J5Q5_9HYPH</name>
<organism evidence="2 3">
    <name type="scientific">Rhizobium chutanense</name>
    <dbReference type="NCBI Taxonomy" id="2035448"/>
    <lineage>
        <taxon>Bacteria</taxon>
        <taxon>Pseudomonadati</taxon>
        <taxon>Pseudomonadota</taxon>
        <taxon>Alphaproteobacteria</taxon>
        <taxon>Hyphomicrobiales</taxon>
        <taxon>Rhizobiaceae</taxon>
        <taxon>Rhizobium/Agrobacterium group</taxon>
        <taxon>Rhizobium</taxon>
    </lineage>
</organism>
<keyword evidence="3" id="KW-1185">Reference proteome</keyword>
<proteinExistence type="predicted"/>
<sequence>MRRWISPCRTRSFRRWTPRGGGFSKRLDGRGTERSRHLLFSPAGRRWPEGSDEGAARHNPSVRTRSALSMAEARPARWKPVWAL</sequence>
<dbReference type="EMBL" id="NWSV01000026">
    <property type="protein sequence ID" value="PDT01193.1"/>
    <property type="molecule type" value="Genomic_DNA"/>
</dbReference>